<reference evidence="1" key="1">
    <citation type="submission" date="2021-03" db="EMBL/GenBank/DDBJ databases">
        <authorList>
            <consortium name="DOE Joint Genome Institute"/>
            <person name="Ahrendt S."/>
            <person name="Looney B.P."/>
            <person name="Miyauchi S."/>
            <person name="Morin E."/>
            <person name="Drula E."/>
            <person name="Courty P.E."/>
            <person name="Chicoki N."/>
            <person name="Fauchery L."/>
            <person name="Kohler A."/>
            <person name="Kuo A."/>
            <person name="Labutti K."/>
            <person name="Pangilinan J."/>
            <person name="Lipzen A."/>
            <person name="Riley R."/>
            <person name="Andreopoulos W."/>
            <person name="He G."/>
            <person name="Johnson J."/>
            <person name="Barry K.W."/>
            <person name="Grigoriev I.V."/>
            <person name="Nagy L."/>
            <person name="Hibbett D."/>
            <person name="Henrissat B."/>
            <person name="Matheny P.B."/>
            <person name="Labbe J."/>
            <person name="Martin F."/>
        </authorList>
    </citation>
    <scope>NUCLEOTIDE SEQUENCE</scope>
    <source>
        <strain evidence="1">HHB10654</strain>
    </source>
</reference>
<organism evidence="1 2">
    <name type="scientific">Artomyces pyxidatus</name>
    <dbReference type="NCBI Taxonomy" id="48021"/>
    <lineage>
        <taxon>Eukaryota</taxon>
        <taxon>Fungi</taxon>
        <taxon>Dikarya</taxon>
        <taxon>Basidiomycota</taxon>
        <taxon>Agaricomycotina</taxon>
        <taxon>Agaricomycetes</taxon>
        <taxon>Russulales</taxon>
        <taxon>Auriscalpiaceae</taxon>
        <taxon>Artomyces</taxon>
    </lineage>
</organism>
<keyword evidence="2" id="KW-1185">Reference proteome</keyword>
<proteinExistence type="predicted"/>
<dbReference type="Proteomes" id="UP000814140">
    <property type="component" value="Unassembled WGS sequence"/>
</dbReference>
<evidence type="ECO:0000313" key="1">
    <source>
        <dbReference type="EMBL" id="KAI0063419.1"/>
    </source>
</evidence>
<gene>
    <name evidence="1" type="ORF">BV25DRAFT_1854480</name>
</gene>
<evidence type="ECO:0000313" key="2">
    <source>
        <dbReference type="Proteomes" id="UP000814140"/>
    </source>
</evidence>
<reference evidence="1" key="2">
    <citation type="journal article" date="2022" name="New Phytol.">
        <title>Evolutionary transition to the ectomycorrhizal habit in the genomes of a hyperdiverse lineage of mushroom-forming fungi.</title>
        <authorList>
            <person name="Looney B."/>
            <person name="Miyauchi S."/>
            <person name="Morin E."/>
            <person name="Drula E."/>
            <person name="Courty P.E."/>
            <person name="Kohler A."/>
            <person name="Kuo A."/>
            <person name="LaButti K."/>
            <person name="Pangilinan J."/>
            <person name="Lipzen A."/>
            <person name="Riley R."/>
            <person name="Andreopoulos W."/>
            <person name="He G."/>
            <person name="Johnson J."/>
            <person name="Nolan M."/>
            <person name="Tritt A."/>
            <person name="Barry K.W."/>
            <person name="Grigoriev I.V."/>
            <person name="Nagy L.G."/>
            <person name="Hibbett D."/>
            <person name="Henrissat B."/>
            <person name="Matheny P.B."/>
            <person name="Labbe J."/>
            <person name="Martin F.M."/>
        </authorList>
    </citation>
    <scope>NUCLEOTIDE SEQUENCE</scope>
    <source>
        <strain evidence="1">HHB10654</strain>
    </source>
</reference>
<dbReference type="EMBL" id="MU277203">
    <property type="protein sequence ID" value="KAI0063419.1"/>
    <property type="molecule type" value="Genomic_DNA"/>
</dbReference>
<sequence>MELMSPDHEPPTRRLPTLVQYCIKVASLHVESISSLGDNVAYELVRPILECCSPDTLLRLEEASPHLKRDTNDIWKQQCIRTYAIASEPYANGSFDAPASWRDQFYTFRDTEAKRLEAIGSRIRSQRLEAEERKKEKEIKLTDRVPPMKRSRGGWGNTVSQPKTLIQRTRTEASKIQRSMFGAQMRPPMIAAKSYRVITNTNSAKIPSHPSSNSKPSSLGGSRVVVKPVPYRRPSTPQPSPPLNPAQRHEAIHVNDKPTTAVPLRPDVLDLPGRPAPPGGIAKKGPTSSLFMPKHRAHSQLPSRPGSSRGSPVK</sequence>
<accession>A0ACB8T408</accession>
<comment type="caution">
    <text evidence="1">The sequence shown here is derived from an EMBL/GenBank/DDBJ whole genome shotgun (WGS) entry which is preliminary data.</text>
</comment>
<protein>
    <submittedName>
        <fullName evidence="1">Uncharacterized protein</fullName>
    </submittedName>
</protein>
<name>A0ACB8T408_9AGAM</name>